<dbReference type="RefSeq" id="XP_011313458.1">
    <property type="nucleotide sequence ID" value="XM_011315156.1"/>
</dbReference>
<name>A0A9R1TRD6_9HYME</name>
<evidence type="ECO:0000313" key="2">
    <source>
        <dbReference type="Proteomes" id="UP000694866"/>
    </source>
</evidence>
<reference evidence="3" key="1">
    <citation type="submission" date="2025-08" db="UniProtKB">
        <authorList>
            <consortium name="RefSeq"/>
        </authorList>
    </citation>
    <scope>IDENTIFICATION</scope>
    <source>
        <strain evidence="3">USDA-PBARC FA_bdor</strain>
        <tissue evidence="3">Whole organism</tissue>
    </source>
</reference>
<gene>
    <name evidence="3" type="primary">LOC105272923</name>
</gene>
<evidence type="ECO:0000313" key="3">
    <source>
        <dbReference type="RefSeq" id="XP_011313458.1"/>
    </source>
</evidence>
<accession>A0A9R1TRD6</accession>
<dbReference type="OrthoDB" id="6777429at2759"/>
<feature type="region of interest" description="Disordered" evidence="1">
    <location>
        <begin position="1"/>
        <end position="150"/>
    </location>
</feature>
<feature type="compositionally biased region" description="Basic and acidic residues" evidence="1">
    <location>
        <begin position="48"/>
        <end position="71"/>
    </location>
</feature>
<feature type="non-terminal residue" evidence="3">
    <location>
        <position position="1"/>
    </location>
</feature>
<evidence type="ECO:0000256" key="1">
    <source>
        <dbReference type="SAM" id="MobiDB-lite"/>
    </source>
</evidence>
<keyword evidence="2" id="KW-1185">Reference proteome</keyword>
<dbReference type="AlphaFoldDB" id="A0A9R1TRD6"/>
<dbReference type="Proteomes" id="UP000694866">
    <property type="component" value="Unplaced"/>
</dbReference>
<dbReference type="KEGG" id="fas:105272923"/>
<proteinExistence type="predicted"/>
<dbReference type="GeneID" id="105272923"/>
<sequence>ISDEPSGDGPEPSPDENVQQESSPDELQLGKDSESSPDVELQDVTKPLSHDAEEQRDSKPPTDGIEQRESSARQVPEDNIDTSASQRAAGIDPKPEDGEATVDSPSKEAPVAGIPSTDSQEQDKSEIPPTIPPVKPSSSAEERLEGQAVPAEASAIKLEIDEKESEKKIVVESSTASAVPENPDVSRDLQSTPAVAGEEISPEEIATDEPAIKQESASQMRDQELLKAGILPSKYVSSSPSPGLKGKRGENEGKDLDFLEGNLRKMLQTDVPFLDLLRIFDTIENAVAKEKENQGEDLITDRIHRAIYEKLERLVKAETPERLTAHLRDVLDVLSGKIAQWVRNILTDSEMIFLNENPPMVESGELRNFGEWIVEMSERANSWTVWMQNMITELMKMQPNQVTRADWQNWTRNFAEDALKWRRYYLESVHYAHHNRAMLAGREVVKTGEIKYSKWSIQEKVIETTDFLTD</sequence>
<feature type="region of interest" description="Disordered" evidence="1">
    <location>
        <begin position="163"/>
        <end position="197"/>
    </location>
</feature>
<protein>
    <submittedName>
        <fullName evidence="3">Uncharacterized protein</fullName>
    </submittedName>
</protein>
<organism evidence="2 3">
    <name type="scientific">Fopius arisanus</name>
    <dbReference type="NCBI Taxonomy" id="64838"/>
    <lineage>
        <taxon>Eukaryota</taxon>
        <taxon>Metazoa</taxon>
        <taxon>Ecdysozoa</taxon>
        <taxon>Arthropoda</taxon>
        <taxon>Hexapoda</taxon>
        <taxon>Insecta</taxon>
        <taxon>Pterygota</taxon>
        <taxon>Neoptera</taxon>
        <taxon>Endopterygota</taxon>
        <taxon>Hymenoptera</taxon>
        <taxon>Apocrita</taxon>
        <taxon>Ichneumonoidea</taxon>
        <taxon>Braconidae</taxon>
        <taxon>Opiinae</taxon>
        <taxon>Fopius</taxon>
    </lineage>
</organism>